<proteinExistence type="predicted"/>
<evidence type="ECO:0000313" key="2">
    <source>
        <dbReference type="Proteomes" id="UP000178017"/>
    </source>
</evidence>
<protein>
    <submittedName>
        <fullName evidence="1">Uncharacterized protein</fullName>
    </submittedName>
</protein>
<dbReference type="Proteomes" id="UP000178017">
    <property type="component" value="Unassembled WGS sequence"/>
</dbReference>
<evidence type="ECO:0000313" key="1">
    <source>
        <dbReference type="EMBL" id="OGE65598.1"/>
    </source>
</evidence>
<gene>
    <name evidence="1" type="ORF">A3B49_02180</name>
</gene>
<reference evidence="1 2" key="1">
    <citation type="journal article" date="2016" name="Nat. Commun.">
        <title>Thousands of microbial genomes shed light on interconnected biogeochemical processes in an aquifer system.</title>
        <authorList>
            <person name="Anantharaman K."/>
            <person name="Brown C.T."/>
            <person name="Hug L.A."/>
            <person name="Sharon I."/>
            <person name="Castelle C.J."/>
            <person name="Probst A.J."/>
            <person name="Thomas B.C."/>
            <person name="Singh A."/>
            <person name="Wilkins M.J."/>
            <person name="Karaoz U."/>
            <person name="Brodie E.L."/>
            <person name="Williams K.H."/>
            <person name="Hubbard S.S."/>
            <person name="Banfield J.F."/>
        </authorList>
    </citation>
    <scope>NUCLEOTIDE SEQUENCE [LARGE SCALE GENOMIC DNA]</scope>
</reference>
<dbReference type="AlphaFoldDB" id="A0A1F5MJS1"/>
<dbReference type="EMBL" id="MFDO01000016">
    <property type="protein sequence ID" value="OGE65598.1"/>
    <property type="molecule type" value="Genomic_DNA"/>
</dbReference>
<accession>A0A1F5MJS1</accession>
<name>A0A1F5MJS1_9BACT</name>
<comment type="caution">
    <text evidence="1">The sequence shown here is derived from an EMBL/GenBank/DDBJ whole genome shotgun (WGS) entry which is preliminary data.</text>
</comment>
<organism evidence="1 2">
    <name type="scientific">Candidatus Daviesbacteria bacterium RIFCSPLOWO2_01_FULL_40_24</name>
    <dbReference type="NCBI Taxonomy" id="1797787"/>
    <lineage>
        <taxon>Bacteria</taxon>
        <taxon>Candidatus Daviesiibacteriota</taxon>
    </lineage>
</organism>
<sequence>MAATITFIKSDGTTGTTLSTADATTGWTGPASNADNPFVQGTASLGLKVSAATTWFAYNNGATIDVTNNYLYVWVAVTATLDTHANGGIRIRVATATSTNYGEWHVAGNSGNSVYPGGFVCYSVKLNLTENPFDLTGGTAPTDLTAIQHFGPVFKITQTIMGTQLTCFVDAMRIGTGLRISGATHATPGVFADIIAADEGTVGNRYGVVRDVNGVMMTQGQLIFGDTTGTHFFRDSNKAIVFEKHLKTAASGTPSTTDFFGDGNYKISVVGDTQLRLGNRVGIGTASIGSQPVTINSGSTYRYTFDLSATATDIIQFYGLNVSKADNVYLGSTTNALTGSVVLTGSNTIAFNNANPDTITRAAGSFVTEGFLPGMTITVSGATDTANNTTFTLDAVVALTLTLISTDAVTVRTGETTIAIVGTAVEIIDSTFSNTRRVVRNITSSPNELRNTISFNTDTAAGLDLIDARSTDVNQWKIVQNPGYINTTTATTALTLSNQNFTQATTPYVTLGTNETWTVTNPTWTIVDQTQLNFGGGTLSGASVDEKFSVSSTVQQTSGTKIQNARVKIIEASPTPAIANEGDTDLNGLASFNTLTNNYIGAAANALTTTTHSTFALKVYRYGYLPFTGAQAITAATAPGVTLLADTFQVETVEATAVADGTQKVVIIESAALNQSHSIIKFTGGTGTLNVGNTVTGTTSGATGVVEEIIEGNSTAGTVILKTRNSTSYSGTEALTESGVSSDWAGTLTSSSEKRFYWLVQAGTISGTKRSLQELYDHFQAKLGEATLDTADLWDKVILDGRAEFGTSVQGVATGSPNSFKTIRNAALTHGWLISGLLSLSGLNLYTANDGTTFAPASLVTLQVTVKDVKGTAIQNAQTAIYKSSDNSELLNADTNASGIASVGYTYTADTNIYTRIRKSSTGTTRYFANDSSGTITSSGLNITVTLIEDTIATS</sequence>